<evidence type="ECO:0000256" key="1">
    <source>
        <dbReference type="SAM" id="SignalP"/>
    </source>
</evidence>
<name>A0A385TL84_PAELA</name>
<dbReference type="Pfam" id="PF01547">
    <property type="entry name" value="SBP_bac_1"/>
    <property type="match status" value="1"/>
</dbReference>
<dbReference type="Gene3D" id="3.40.190.10">
    <property type="entry name" value="Periplasmic binding protein-like II"/>
    <property type="match status" value="2"/>
</dbReference>
<dbReference type="PANTHER" id="PTHR43649">
    <property type="entry name" value="ARABINOSE-BINDING PROTEIN-RELATED"/>
    <property type="match status" value="1"/>
</dbReference>
<dbReference type="SUPFAM" id="SSF53850">
    <property type="entry name" value="Periplasmic binding protein-like II"/>
    <property type="match status" value="1"/>
</dbReference>
<reference evidence="2 3" key="1">
    <citation type="submission" date="2018-09" db="EMBL/GenBank/DDBJ databases">
        <title>Genome Sequence of Paenibacillus lautus Strain E7593-69, Azo Dye-Degrading Bacteria, Isolated from Commercial Tattoo Inks.</title>
        <authorList>
            <person name="Nho S.W."/>
            <person name="Kim S.-J."/>
            <person name="Kweon O."/>
            <person name="Cerniglia C.E."/>
        </authorList>
    </citation>
    <scope>NUCLEOTIDE SEQUENCE [LARGE SCALE GENOMIC DNA]</scope>
    <source>
        <strain evidence="2 3">E7593-69</strain>
    </source>
</reference>
<proteinExistence type="predicted"/>
<evidence type="ECO:0000313" key="3">
    <source>
        <dbReference type="Proteomes" id="UP000266552"/>
    </source>
</evidence>
<dbReference type="PROSITE" id="PS51257">
    <property type="entry name" value="PROKAR_LIPOPROTEIN"/>
    <property type="match status" value="1"/>
</dbReference>
<feature type="chain" id="PRO_5017396685" evidence="1">
    <location>
        <begin position="29"/>
        <end position="533"/>
    </location>
</feature>
<dbReference type="PANTHER" id="PTHR43649:SF12">
    <property type="entry name" value="DIACETYLCHITOBIOSE BINDING PROTEIN DASA"/>
    <property type="match status" value="1"/>
</dbReference>
<keyword evidence="3" id="KW-1185">Reference proteome</keyword>
<dbReference type="RefSeq" id="WP_119848152.1">
    <property type="nucleotide sequence ID" value="NZ_CP032412.1"/>
</dbReference>
<dbReference type="InterPro" id="IPR006059">
    <property type="entry name" value="SBP"/>
</dbReference>
<dbReference type="InterPro" id="IPR050490">
    <property type="entry name" value="Bact_solute-bd_prot1"/>
</dbReference>
<organism evidence="2 3">
    <name type="scientific">Paenibacillus lautus</name>
    <name type="common">Bacillus lautus</name>
    <dbReference type="NCBI Taxonomy" id="1401"/>
    <lineage>
        <taxon>Bacteria</taxon>
        <taxon>Bacillati</taxon>
        <taxon>Bacillota</taxon>
        <taxon>Bacilli</taxon>
        <taxon>Bacillales</taxon>
        <taxon>Paenibacillaceae</taxon>
        <taxon>Paenibacillus</taxon>
    </lineage>
</organism>
<dbReference type="Proteomes" id="UP000266552">
    <property type="component" value="Chromosome"/>
</dbReference>
<evidence type="ECO:0000313" key="2">
    <source>
        <dbReference type="EMBL" id="AYB44251.1"/>
    </source>
</evidence>
<feature type="signal peptide" evidence="1">
    <location>
        <begin position="1"/>
        <end position="28"/>
    </location>
</feature>
<keyword evidence="1" id="KW-0732">Signal</keyword>
<dbReference type="EMBL" id="CP032412">
    <property type="protein sequence ID" value="AYB44251.1"/>
    <property type="molecule type" value="Genomic_DNA"/>
</dbReference>
<gene>
    <name evidence="2" type="ORF">D5F53_13535</name>
</gene>
<sequence length="533" mass="60779">MKGWMARMTAFSLTAALLLAGCSSGNEAQEGTPAADAGANFNETGLPVVNETISIRIPVVKQHYHKDYNEMVLVKELEEKTNIDVEWEQIPSESWTEKKNLILASGEFPDAFFNGLTTQDVVDYGTEGVLIPLEDLIDKYAPNIKKILDENPQVRRMATAPDGHIYSVPWFEDQAHFQYRNTFLLNKTWLDQLGLSMPTTPDELIEVLKAFKERDPNGNGLADEIPSTFRHNTTTNGYYELFGAFGIADALTGFSVKDKKVEFEPVLTEYKTAIEFLNRMYEEGLLDKESFTQDAKQMLSKTKDEIPKVGLIASFNGTYELGDRVHEYVAMPPLMGPDGHQFWRRQDNRIILNFFSITKNNLHPEATMRFVDTMNDPKSAMQFKYGPFGTHLKEKPDGKVEIVPPQDGMDISTWIGSTTPSTAFPLLVSSDWLQKLEQSESDKLRNGFYEIYKPFIVPEDRTYPNLYMTAEENKRLGVLATDIMTYVRKMEAKWIVEGGIETEWDKYVEDLNRMGLEEMIQIKQQAYDRYIGS</sequence>
<accession>A0A385TL84</accession>
<dbReference type="AlphaFoldDB" id="A0A385TL84"/>
<protein>
    <submittedName>
        <fullName evidence="2">Extracellular solute-binding protein</fullName>
    </submittedName>
</protein>
<dbReference type="KEGG" id="plw:D5F53_13535"/>